<sequence>MTLNKQRQRSGSHYSYPPITSLLIRFPHRIRSLLGSVAGRDLWASLFRCVCDLKRDPEGISFLISIEKSFNLLFCGMKGRMPRRR</sequence>
<comment type="caution">
    <text evidence="1">The sequence shown here is derived from an EMBL/GenBank/DDBJ whole genome shotgun (WGS) entry which is preliminary data.</text>
</comment>
<organism evidence="1 2">
    <name type="scientific">Melia azedarach</name>
    <name type="common">Chinaberry tree</name>
    <dbReference type="NCBI Taxonomy" id="155640"/>
    <lineage>
        <taxon>Eukaryota</taxon>
        <taxon>Viridiplantae</taxon>
        <taxon>Streptophyta</taxon>
        <taxon>Embryophyta</taxon>
        <taxon>Tracheophyta</taxon>
        <taxon>Spermatophyta</taxon>
        <taxon>Magnoliopsida</taxon>
        <taxon>eudicotyledons</taxon>
        <taxon>Gunneridae</taxon>
        <taxon>Pentapetalae</taxon>
        <taxon>rosids</taxon>
        <taxon>malvids</taxon>
        <taxon>Sapindales</taxon>
        <taxon>Meliaceae</taxon>
        <taxon>Melia</taxon>
    </lineage>
</organism>
<gene>
    <name evidence="1" type="ORF">OWV82_002778</name>
</gene>
<protein>
    <submittedName>
        <fullName evidence="1">Uncharacterized protein</fullName>
    </submittedName>
</protein>
<dbReference type="EMBL" id="CM051394">
    <property type="protein sequence ID" value="KAJ4730105.1"/>
    <property type="molecule type" value="Genomic_DNA"/>
</dbReference>
<proteinExistence type="predicted"/>
<evidence type="ECO:0000313" key="1">
    <source>
        <dbReference type="EMBL" id="KAJ4730105.1"/>
    </source>
</evidence>
<evidence type="ECO:0000313" key="2">
    <source>
        <dbReference type="Proteomes" id="UP001164539"/>
    </source>
</evidence>
<name>A0ACC1Z222_MELAZ</name>
<accession>A0ACC1Z222</accession>
<keyword evidence="2" id="KW-1185">Reference proteome</keyword>
<dbReference type="Proteomes" id="UP001164539">
    <property type="component" value="Chromosome 1"/>
</dbReference>
<reference evidence="1 2" key="1">
    <citation type="journal article" date="2023" name="Science">
        <title>Complex scaffold remodeling in plant triterpene biosynthesis.</title>
        <authorList>
            <person name="De La Pena R."/>
            <person name="Hodgson H."/>
            <person name="Liu J.C."/>
            <person name="Stephenson M.J."/>
            <person name="Martin A.C."/>
            <person name="Owen C."/>
            <person name="Harkess A."/>
            <person name="Leebens-Mack J."/>
            <person name="Jimenez L.E."/>
            <person name="Osbourn A."/>
            <person name="Sattely E.S."/>
        </authorList>
    </citation>
    <scope>NUCLEOTIDE SEQUENCE [LARGE SCALE GENOMIC DNA]</scope>
    <source>
        <strain evidence="2">cv. JPN11</strain>
        <tissue evidence="1">Leaf</tissue>
    </source>
</reference>